<dbReference type="GO" id="GO:0004022">
    <property type="term" value="F:alcohol dehydrogenase (NAD+) activity"/>
    <property type="evidence" value="ECO:0007669"/>
    <property type="project" value="UniProtKB-EC"/>
</dbReference>
<keyword evidence="15" id="KW-1185">Reference proteome</keyword>
<dbReference type="PANTHER" id="PTHR43880">
    <property type="entry name" value="ALCOHOL DEHYDROGENASE"/>
    <property type="match status" value="1"/>
</dbReference>
<comment type="catalytic activity">
    <reaction evidence="9">
        <text>a secondary alcohol + NAD(+) = a ketone + NADH + H(+)</text>
        <dbReference type="Rhea" id="RHEA:10740"/>
        <dbReference type="ChEBI" id="CHEBI:15378"/>
        <dbReference type="ChEBI" id="CHEBI:17087"/>
        <dbReference type="ChEBI" id="CHEBI:35681"/>
        <dbReference type="ChEBI" id="CHEBI:57540"/>
        <dbReference type="ChEBI" id="CHEBI:57945"/>
        <dbReference type="EC" id="1.1.1.1"/>
    </reaction>
</comment>
<keyword evidence="5 11" id="KW-0479">Metal-binding</keyword>
<comment type="similarity">
    <text evidence="2">Belongs to the zinc-containing alcohol dehydrogenase family. Class-III subfamily.</text>
</comment>
<dbReference type="Proteomes" id="UP000737018">
    <property type="component" value="Unassembled WGS sequence"/>
</dbReference>
<dbReference type="Pfam" id="PF00107">
    <property type="entry name" value="ADH_zinc_N"/>
    <property type="match status" value="1"/>
</dbReference>
<keyword evidence="7" id="KW-0560">Oxidoreductase</keyword>
<proteinExistence type="inferred from homology"/>
<comment type="catalytic activity">
    <reaction evidence="10">
        <text>a primary alcohol + NAD(+) = an aldehyde + NADH + H(+)</text>
        <dbReference type="Rhea" id="RHEA:10736"/>
        <dbReference type="ChEBI" id="CHEBI:15378"/>
        <dbReference type="ChEBI" id="CHEBI:15734"/>
        <dbReference type="ChEBI" id="CHEBI:17478"/>
        <dbReference type="ChEBI" id="CHEBI:57540"/>
        <dbReference type="ChEBI" id="CHEBI:57945"/>
        <dbReference type="EC" id="1.1.1.1"/>
    </reaction>
</comment>
<evidence type="ECO:0000313" key="15">
    <source>
        <dbReference type="Proteomes" id="UP000737018"/>
    </source>
</evidence>
<dbReference type="FunFam" id="3.40.50.720:FF:000003">
    <property type="entry name" value="S-(hydroxymethyl)glutathione dehydrogenase"/>
    <property type="match status" value="1"/>
</dbReference>
<comment type="caution">
    <text evidence="14">The sequence shown here is derived from an EMBL/GenBank/DDBJ whole genome shotgun (WGS) entry which is preliminary data.</text>
</comment>
<name>A0A8J4VY49_9ROSI</name>
<sequence length="387" mass="42523">MESNNKSETAGKVLRCKAAISRIPGEPLVIEDIEVDPPQAWEIRIKIICTSLCHTDITFWKMKAGPAAVFPRIFGHEAVGVVESVGDHVEEFTVGDTVLPVFLPNCKECSDCKSQKSNICSIFENNFSPEMPRDGTSRFKDMNGEILHHFLWVSSFTEYTVVDVTHAVKITPEIPVDKACLLGCGVSTGIGAAWKVAEVEEGSMVAIFGLGPVGLAVAEGARQRGALKIIAVDLNPEKFDIGKKFGVTDFVNPETCGEKSVSEVIKELTNGGADYCFECIGLASLMQEAFLSSRKGWGKTVILGVEMHGAQVTLNPYEFLRGRSVIGSLFGGIKPKSDIPVFAKKYLDNELRLDEFISHELSFQDINKAFELHQEGKSLRCIIWMDR</sequence>
<organism evidence="14 15">
    <name type="scientific">Castanea mollissima</name>
    <name type="common">Chinese chestnut</name>
    <dbReference type="NCBI Taxonomy" id="60419"/>
    <lineage>
        <taxon>Eukaryota</taxon>
        <taxon>Viridiplantae</taxon>
        <taxon>Streptophyta</taxon>
        <taxon>Embryophyta</taxon>
        <taxon>Tracheophyta</taxon>
        <taxon>Spermatophyta</taxon>
        <taxon>Magnoliopsida</taxon>
        <taxon>eudicotyledons</taxon>
        <taxon>Gunneridae</taxon>
        <taxon>Pentapetalae</taxon>
        <taxon>rosids</taxon>
        <taxon>fabids</taxon>
        <taxon>Fagales</taxon>
        <taxon>Fagaceae</taxon>
        <taxon>Castanea</taxon>
    </lineage>
</organism>
<evidence type="ECO:0000256" key="4">
    <source>
        <dbReference type="ARBA" id="ARBA00013190"/>
    </source>
</evidence>
<dbReference type="GO" id="GO:0046294">
    <property type="term" value="P:formaldehyde catabolic process"/>
    <property type="evidence" value="ECO:0007669"/>
    <property type="project" value="TreeGrafter"/>
</dbReference>
<reference evidence="14" key="1">
    <citation type="submission" date="2020-03" db="EMBL/GenBank/DDBJ databases">
        <title>Castanea mollissima Vanexum genome sequencing.</title>
        <authorList>
            <person name="Staton M."/>
        </authorList>
    </citation>
    <scope>NUCLEOTIDE SEQUENCE</scope>
    <source>
        <tissue evidence="14">Leaf</tissue>
    </source>
</reference>
<evidence type="ECO:0000256" key="8">
    <source>
        <dbReference type="ARBA" id="ARBA00023027"/>
    </source>
</evidence>
<evidence type="ECO:0000256" key="2">
    <source>
        <dbReference type="ARBA" id="ARBA00010902"/>
    </source>
</evidence>
<evidence type="ECO:0000256" key="1">
    <source>
        <dbReference type="ARBA" id="ARBA00001947"/>
    </source>
</evidence>
<dbReference type="Gene3D" id="3.40.50.720">
    <property type="entry name" value="NAD(P)-binding Rossmann-like Domain"/>
    <property type="match status" value="1"/>
</dbReference>
<evidence type="ECO:0000259" key="12">
    <source>
        <dbReference type="Pfam" id="PF00107"/>
    </source>
</evidence>
<dbReference type="FunFam" id="3.90.180.10:FF:000007">
    <property type="entry name" value="Alcohol dehydrogenase 6"/>
    <property type="match status" value="1"/>
</dbReference>
<dbReference type="EMBL" id="JRKL02000110">
    <property type="protein sequence ID" value="KAF3975042.1"/>
    <property type="molecule type" value="Genomic_DNA"/>
</dbReference>
<evidence type="ECO:0000313" key="14">
    <source>
        <dbReference type="EMBL" id="KAF3975042.1"/>
    </source>
</evidence>
<evidence type="ECO:0000256" key="9">
    <source>
        <dbReference type="ARBA" id="ARBA00049164"/>
    </source>
</evidence>
<evidence type="ECO:0000256" key="5">
    <source>
        <dbReference type="ARBA" id="ARBA00022723"/>
    </source>
</evidence>
<feature type="domain" description="Alcohol dehydrogenase-like C-terminal" evidence="12">
    <location>
        <begin position="212"/>
        <end position="336"/>
    </location>
</feature>
<dbReference type="GO" id="GO:0008270">
    <property type="term" value="F:zinc ion binding"/>
    <property type="evidence" value="ECO:0007669"/>
    <property type="project" value="InterPro"/>
</dbReference>
<comment type="cofactor">
    <cofactor evidence="1 11">
        <name>Zn(2+)</name>
        <dbReference type="ChEBI" id="CHEBI:29105"/>
    </cofactor>
</comment>
<keyword evidence="8" id="KW-0520">NAD</keyword>
<feature type="domain" description="Alcohol dehydrogenase-like N-terminal" evidence="13">
    <location>
        <begin position="42"/>
        <end position="170"/>
    </location>
</feature>
<dbReference type="PANTHER" id="PTHR43880:SF10">
    <property type="entry name" value="ALCOHOL DEHYDROGENASE-LIKE 2"/>
    <property type="match status" value="1"/>
</dbReference>
<dbReference type="EC" id="1.1.1.1" evidence="4"/>
<dbReference type="OrthoDB" id="417550at2759"/>
<dbReference type="SUPFAM" id="SSF50129">
    <property type="entry name" value="GroES-like"/>
    <property type="match status" value="2"/>
</dbReference>
<evidence type="ECO:0000256" key="7">
    <source>
        <dbReference type="ARBA" id="ARBA00023002"/>
    </source>
</evidence>
<dbReference type="InterPro" id="IPR013149">
    <property type="entry name" value="ADH-like_C"/>
</dbReference>
<evidence type="ECO:0000256" key="11">
    <source>
        <dbReference type="RuleBase" id="RU361277"/>
    </source>
</evidence>
<dbReference type="Pfam" id="PF08240">
    <property type="entry name" value="ADH_N"/>
    <property type="match status" value="1"/>
</dbReference>
<accession>A0A8J4VY49</accession>
<evidence type="ECO:0000256" key="10">
    <source>
        <dbReference type="ARBA" id="ARBA00049243"/>
    </source>
</evidence>
<dbReference type="InterPro" id="IPR013154">
    <property type="entry name" value="ADH-like_N"/>
</dbReference>
<protein>
    <recommendedName>
        <fullName evidence="4">alcohol dehydrogenase</fullName>
        <ecNumber evidence="4">1.1.1.1</ecNumber>
    </recommendedName>
</protein>
<dbReference type="InterPro" id="IPR002328">
    <property type="entry name" value="ADH_Zn_CS"/>
</dbReference>
<evidence type="ECO:0000256" key="6">
    <source>
        <dbReference type="ARBA" id="ARBA00022833"/>
    </source>
</evidence>
<gene>
    <name evidence="14" type="ORF">CMV_001694</name>
</gene>
<dbReference type="AlphaFoldDB" id="A0A8J4VY49"/>
<keyword evidence="6 11" id="KW-0862">Zinc</keyword>
<dbReference type="SUPFAM" id="SSF51735">
    <property type="entry name" value="NAD(P)-binding Rossmann-fold domains"/>
    <property type="match status" value="1"/>
</dbReference>
<dbReference type="GO" id="GO:0005829">
    <property type="term" value="C:cytosol"/>
    <property type="evidence" value="ECO:0007669"/>
    <property type="project" value="TreeGrafter"/>
</dbReference>
<dbReference type="Gene3D" id="3.90.180.10">
    <property type="entry name" value="Medium-chain alcohol dehydrogenases, catalytic domain"/>
    <property type="match status" value="1"/>
</dbReference>
<evidence type="ECO:0000259" key="13">
    <source>
        <dbReference type="Pfam" id="PF08240"/>
    </source>
</evidence>
<comment type="subunit">
    <text evidence="3">Homodimer.</text>
</comment>
<dbReference type="GO" id="GO:0051903">
    <property type="term" value="F:S-(hydroxymethyl)glutathione dehydrogenase [NAD(P)+] activity"/>
    <property type="evidence" value="ECO:0007669"/>
    <property type="project" value="TreeGrafter"/>
</dbReference>
<evidence type="ECO:0000256" key="3">
    <source>
        <dbReference type="ARBA" id="ARBA00011738"/>
    </source>
</evidence>
<dbReference type="InterPro" id="IPR011032">
    <property type="entry name" value="GroES-like_sf"/>
</dbReference>
<dbReference type="InterPro" id="IPR036291">
    <property type="entry name" value="NAD(P)-bd_dom_sf"/>
</dbReference>
<dbReference type="PROSITE" id="PS00059">
    <property type="entry name" value="ADH_ZINC"/>
    <property type="match status" value="1"/>
</dbReference>